<evidence type="ECO:0000256" key="1">
    <source>
        <dbReference type="SAM" id="Phobius"/>
    </source>
</evidence>
<evidence type="ECO:0000313" key="3">
    <source>
        <dbReference type="Proteomes" id="UP000247702"/>
    </source>
</evidence>
<gene>
    <name evidence="2" type="ORF">RclHR1_20870002</name>
</gene>
<protein>
    <submittedName>
        <fullName evidence="2">Uncharacterized protein</fullName>
    </submittedName>
</protein>
<keyword evidence="1" id="KW-1133">Transmembrane helix</keyword>
<keyword evidence="1" id="KW-0812">Transmembrane</keyword>
<keyword evidence="1" id="KW-0472">Membrane</keyword>
<dbReference type="AlphaFoldDB" id="A0A2Z6R7F6"/>
<organism evidence="2 3">
    <name type="scientific">Rhizophagus clarus</name>
    <dbReference type="NCBI Taxonomy" id="94130"/>
    <lineage>
        <taxon>Eukaryota</taxon>
        <taxon>Fungi</taxon>
        <taxon>Fungi incertae sedis</taxon>
        <taxon>Mucoromycota</taxon>
        <taxon>Glomeromycotina</taxon>
        <taxon>Glomeromycetes</taxon>
        <taxon>Glomerales</taxon>
        <taxon>Glomeraceae</taxon>
        <taxon>Rhizophagus</taxon>
    </lineage>
</organism>
<sequence length="116" mass="13572">MIREDVLKRMQNKELMSFGITLFGLYVIIKKTHNDFRDKKKLKYQISLNNTKNSNTMKYLFWFIVLICIANSLTVYASPISEVKSSHFVKRCTFKKCEEQEDCCIGLNCFDGHCSP</sequence>
<dbReference type="Proteomes" id="UP000247702">
    <property type="component" value="Unassembled WGS sequence"/>
</dbReference>
<feature type="transmembrane region" description="Helical" evidence="1">
    <location>
        <begin position="59"/>
        <end position="77"/>
    </location>
</feature>
<reference evidence="2 3" key="1">
    <citation type="submission" date="2017-11" db="EMBL/GenBank/DDBJ databases">
        <title>The genome of Rhizophagus clarus HR1 reveals common genetic basis of auxotrophy among arbuscular mycorrhizal fungi.</title>
        <authorList>
            <person name="Kobayashi Y."/>
        </authorList>
    </citation>
    <scope>NUCLEOTIDE SEQUENCE [LARGE SCALE GENOMIC DNA]</scope>
    <source>
        <strain evidence="2 3">HR1</strain>
    </source>
</reference>
<evidence type="ECO:0000313" key="2">
    <source>
        <dbReference type="EMBL" id="GBB92931.1"/>
    </source>
</evidence>
<name>A0A2Z6R7F6_9GLOM</name>
<comment type="caution">
    <text evidence="2">The sequence shown here is derived from an EMBL/GenBank/DDBJ whole genome shotgun (WGS) entry which is preliminary data.</text>
</comment>
<dbReference type="EMBL" id="BEXD01001210">
    <property type="protein sequence ID" value="GBB92931.1"/>
    <property type="molecule type" value="Genomic_DNA"/>
</dbReference>
<keyword evidence="3" id="KW-1185">Reference proteome</keyword>
<proteinExistence type="predicted"/>
<feature type="transmembrane region" description="Helical" evidence="1">
    <location>
        <begin position="12"/>
        <end position="29"/>
    </location>
</feature>
<accession>A0A2Z6R7F6</accession>